<sequence length="177" mass="20121">MACHIGEVCSRPDKLTEIPGEQKNPRFCWVCKLRFDVFKLIGCEVHPAGPGSRRLGQLIVSLDPGPWSSLETLEDTRWFLRTEDHFYTPVYRVSRGPQDWLGVLDNVTLSDRLMTIQRVQLGPGEHWLQVKVLNDRKYFIFSSCFHMPRLSSFLWAATNTSDSGIGPRNLSEPATSG</sequence>
<evidence type="ECO:0000313" key="1">
    <source>
        <dbReference type="EMBL" id="KAK3764859.1"/>
    </source>
</evidence>
<protein>
    <submittedName>
        <fullName evidence="1">Uncharacterized protein</fullName>
    </submittedName>
</protein>
<comment type="caution">
    <text evidence="1">The sequence shown here is derived from an EMBL/GenBank/DDBJ whole genome shotgun (WGS) entry which is preliminary data.</text>
</comment>
<proteinExistence type="predicted"/>
<name>A0AAE0Z8Q4_9GAST</name>
<dbReference type="Proteomes" id="UP001283361">
    <property type="component" value="Unassembled WGS sequence"/>
</dbReference>
<dbReference type="EMBL" id="JAWDGP010004369">
    <property type="protein sequence ID" value="KAK3764859.1"/>
    <property type="molecule type" value="Genomic_DNA"/>
</dbReference>
<accession>A0AAE0Z8Q4</accession>
<gene>
    <name evidence="1" type="ORF">RRG08_014813</name>
</gene>
<reference evidence="1" key="1">
    <citation type="journal article" date="2023" name="G3 (Bethesda)">
        <title>A reference genome for the long-term kleptoplast-retaining sea slug Elysia crispata morphotype clarki.</title>
        <authorList>
            <person name="Eastman K.E."/>
            <person name="Pendleton A.L."/>
            <person name="Shaikh M.A."/>
            <person name="Suttiyut T."/>
            <person name="Ogas R."/>
            <person name="Tomko P."/>
            <person name="Gavelis G."/>
            <person name="Widhalm J.R."/>
            <person name="Wisecaver J.H."/>
        </authorList>
    </citation>
    <scope>NUCLEOTIDE SEQUENCE</scope>
    <source>
        <strain evidence="1">ECLA1</strain>
    </source>
</reference>
<organism evidence="1 2">
    <name type="scientific">Elysia crispata</name>
    <name type="common">lettuce slug</name>
    <dbReference type="NCBI Taxonomy" id="231223"/>
    <lineage>
        <taxon>Eukaryota</taxon>
        <taxon>Metazoa</taxon>
        <taxon>Spiralia</taxon>
        <taxon>Lophotrochozoa</taxon>
        <taxon>Mollusca</taxon>
        <taxon>Gastropoda</taxon>
        <taxon>Heterobranchia</taxon>
        <taxon>Euthyneura</taxon>
        <taxon>Panpulmonata</taxon>
        <taxon>Sacoglossa</taxon>
        <taxon>Placobranchoidea</taxon>
        <taxon>Plakobranchidae</taxon>
        <taxon>Elysia</taxon>
    </lineage>
</organism>
<dbReference type="AlphaFoldDB" id="A0AAE0Z8Q4"/>
<evidence type="ECO:0000313" key="2">
    <source>
        <dbReference type="Proteomes" id="UP001283361"/>
    </source>
</evidence>
<keyword evidence="2" id="KW-1185">Reference proteome</keyword>